<dbReference type="SMART" id="SM00249">
    <property type="entry name" value="PHD"/>
    <property type="match status" value="1"/>
</dbReference>
<dbReference type="EMBL" id="JACGWM010000005">
    <property type="protein sequence ID" value="KAL0371808.1"/>
    <property type="molecule type" value="Genomic_DNA"/>
</dbReference>
<keyword evidence="6" id="KW-0539">Nucleus</keyword>
<reference evidence="9" key="2">
    <citation type="journal article" date="2024" name="Plant">
        <title>Genomic evolution and insights into agronomic trait innovations of Sesamum species.</title>
        <authorList>
            <person name="Miao H."/>
            <person name="Wang L."/>
            <person name="Qu L."/>
            <person name="Liu H."/>
            <person name="Sun Y."/>
            <person name="Le M."/>
            <person name="Wang Q."/>
            <person name="Wei S."/>
            <person name="Zheng Y."/>
            <person name="Lin W."/>
            <person name="Duan Y."/>
            <person name="Cao H."/>
            <person name="Xiong S."/>
            <person name="Wang X."/>
            <person name="Wei L."/>
            <person name="Li C."/>
            <person name="Ma Q."/>
            <person name="Ju M."/>
            <person name="Zhao R."/>
            <person name="Li G."/>
            <person name="Mu C."/>
            <person name="Tian Q."/>
            <person name="Mei H."/>
            <person name="Zhang T."/>
            <person name="Gao T."/>
            <person name="Zhang H."/>
        </authorList>
    </citation>
    <scope>NUCLEOTIDE SEQUENCE</scope>
    <source>
        <strain evidence="9">KEN8</strain>
    </source>
</reference>
<dbReference type="SUPFAM" id="SSF57903">
    <property type="entry name" value="FYVE/PHD zinc finger"/>
    <property type="match status" value="1"/>
</dbReference>
<keyword evidence="5" id="KW-0862">Zinc</keyword>
<dbReference type="GO" id="GO:0008270">
    <property type="term" value="F:zinc ion binding"/>
    <property type="evidence" value="ECO:0007669"/>
    <property type="project" value="UniProtKB-KW"/>
</dbReference>
<dbReference type="Pfam" id="PF02928">
    <property type="entry name" value="zf-C5HC2"/>
    <property type="match status" value="1"/>
</dbReference>
<evidence type="ECO:0000256" key="6">
    <source>
        <dbReference type="ARBA" id="ARBA00023242"/>
    </source>
</evidence>
<comment type="caution">
    <text evidence="9">The sequence shown here is derived from an EMBL/GenBank/DDBJ whole genome shotgun (WGS) entry which is preliminary data.</text>
</comment>
<sequence>GEPKCWYSVPGNEAHAFEKVMRSCLPDLFEAQPDLLFQLVTMLNPSVLQERGVPVYSIIQATLAPPSLYCGCSTPKLLVSRPCMTKSITQEPGNFVITFPRSYHGGFNLGLNCAEAVNFAPADWLPHGGFGAELYRHYHRVPVLSHEELLYVVAKSEFDSRASTFLEKELLRIYNNEKTSRERLWRNGIIKSSPMTPRVKPEHVGSEEDPMCVICQQLLYLSAVSCHCRPSAYVCLEHWEHLCECKPNKLRLLYRHTLADLSDLLLKVYKCNSIEAASDSRIHLCSEKPVALAKKSGLPYAYLRSVIGTVYYMPVWHSDYVVHDFLHVKVKGGHVTYLQLAEEWILRSCKILEHPYSRHAYVSAIEEAEQFLWAGHEMDLVREIKNNLIQAQNWAEAVRDCLSKVKLWSSNHNCDTERVLMNQIDELLELRTPPCNEPSHLQLKEYQEEARKLIQEIDSALALCSGFSVADLEILYLKAVKSPIRINESKKLELKLSAAKVWVDNVRKCISEKARSSVEVDMLHKLESEELKLFVSEWEDFTVNIPELELLKKYYTDTISWISRVDLALINVHQREDQEKVVDELNSIQREGLLLQVQVDKLPCVEHELKRAHCRVEGLKALRNQMSMDFNQQLMSKAATLQIEKEKLFIDISQRYAIAMCWEEKAKHVLATRAPMSDFEDVLRASEHIGIILPSLLDVKLAVSMAKSWLIKSKPFLLQDSSILLPSDSCPQVDVLKELVLESKDLKNAEPLWNIDIVGEGITSCFVPRLKCQVLSMETAVKAGISLGLDFNMIPKLQDACSTLKWCIKALSFSTIIPTHKEVEVMLDAAASLPVTYKSCGLWTALIDGLSWLKKSLEILDSNNHCQFEVGSVVELLVLSKKICISFPVIVGRLQDAVQSHKLWLEQVHVFFGLSFEERSWIKLLQLKAWFSKGTPGAHHGNSRNGAQEHGNSKAFSCVELDKVHLELEKVLKWKQRCADIVKPPPAEENPLLNALLECVETSYPNAKLFVCRYCNLVKSPKLPRSEAGSLKTGRKHLELDKLTILLSDARDLCLWRTTTTNSIAQLIVKYPLLVEPQSCELRESRILQIQGPKSIRGRSRIDERRILDQIVKKAVACNACLTEFVSFALAYVSKDLDVVRQKLCIALKGMDVAGICDDEGNRKFELALARNSWKIRAEKLLGSAEKPTLQQIQHHLKEGLAMNIHPEDYFRQTLTKLRDMALQWADTAKKVSMDGGTLGLDRVFELISEGESLPVSCEKELKLLRDRSMLYCICRRPYDQRAMVACDECDEWYHFDCINISSAPKVYICPACRPFHSEDITAPTTQERFTGNKFEEPQTPLRRSELRRNSQKPKSSSNKTLMVTDMNDCLRNFSSSERLLWRNRKPFRRAARKRSELQSLSPFFHVQNK</sequence>
<evidence type="ECO:0000256" key="2">
    <source>
        <dbReference type="ARBA" id="ARBA00022723"/>
    </source>
</evidence>
<organism evidence="9">
    <name type="scientific">Sesamum calycinum</name>
    <dbReference type="NCBI Taxonomy" id="2727403"/>
    <lineage>
        <taxon>Eukaryota</taxon>
        <taxon>Viridiplantae</taxon>
        <taxon>Streptophyta</taxon>
        <taxon>Embryophyta</taxon>
        <taxon>Tracheophyta</taxon>
        <taxon>Spermatophyta</taxon>
        <taxon>Magnoliopsida</taxon>
        <taxon>eudicotyledons</taxon>
        <taxon>Gunneridae</taxon>
        <taxon>Pentapetalae</taxon>
        <taxon>asterids</taxon>
        <taxon>lamiids</taxon>
        <taxon>Lamiales</taxon>
        <taxon>Pedaliaceae</taxon>
        <taxon>Sesamum</taxon>
    </lineage>
</organism>
<dbReference type="PANTHER" id="PTHR10694">
    <property type="entry name" value="LYSINE-SPECIFIC DEMETHYLASE"/>
    <property type="match status" value="1"/>
</dbReference>
<dbReference type="InterPro" id="IPR011011">
    <property type="entry name" value="Znf_FYVE_PHD"/>
</dbReference>
<dbReference type="PANTHER" id="PTHR10694:SF133">
    <property type="entry name" value="LYSINE-SPECIFIC DEMETHYLASE JMJ17"/>
    <property type="match status" value="1"/>
</dbReference>
<dbReference type="Pfam" id="PF08429">
    <property type="entry name" value="PLU-1"/>
    <property type="match status" value="1"/>
</dbReference>
<dbReference type="SMART" id="SM00558">
    <property type="entry name" value="JmjC"/>
    <property type="match status" value="1"/>
</dbReference>
<accession>A0AAW2QVS6</accession>
<feature type="non-terminal residue" evidence="9">
    <location>
        <position position="1"/>
    </location>
</feature>
<dbReference type="SUPFAM" id="SSF51197">
    <property type="entry name" value="Clavaminate synthase-like"/>
    <property type="match status" value="1"/>
</dbReference>
<keyword evidence="4" id="KW-0863">Zinc-finger</keyword>
<dbReference type="GO" id="GO:0000785">
    <property type="term" value="C:chromatin"/>
    <property type="evidence" value="ECO:0007669"/>
    <property type="project" value="TreeGrafter"/>
</dbReference>
<dbReference type="PROSITE" id="PS01359">
    <property type="entry name" value="ZF_PHD_1"/>
    <property type="match status" value="1"/>
</dbReference>
<dbReference type="GO" id="GO:0032452">
    <property type="term" value="F:histone demethylase activity"/>
    <property type="evidence" value="ECO:0007669"/>
    <property type="project" value="TreeGrafter"/>
</dbReference>
<gene>
    <name evidence="9" type="ORF">Scaly_0862400</name>
</gene>
<dbReference type="InterPro" id="IPR004198">
    <property type="entry name" value="Znf_C5HC2"/>
</dbReference>
<proteinExistence type="predicted"/>
<evidence type="ECO:0000256" key="1">
    <source>
        <dbReference type="ARBA" id="ARBA00004123"/>
    </source>
</evidence>
<evidence type="ECO:0000256" key="7">
    <source>
        <dbReference type="SAM" id="MobiDB-lite"/>
    </source>
</evidence>
<evidence type="ECO:0000313" key="9">
    <source>
        <dbReference type="EMBL" id="KAL0371808.1"/>
    </source>
</evidence>
<dbReference type="Pfam" id="PF02373">
    <property type="entry name" value="JmjC"/>
    <property type="match status" value="2"/>
</dbReference>
<reference evidence="9" key="1">
    <citation type="submission" date="2020-06" db="EMBL/GenBank/DDBJ databases">
        <authorList>
            <person name="Li T."/>
            <person name="Hu X."/>
            <person name="Zhang T."/>
            <person name="Song X."/>
            <person name="Zhang H."/>
            <person name="Dai N."/>
            <person name="Sheng W."/>
            <person name="Hou X."/>
            <person name="Wei L."/>
        </authorList>
    </citation>
    <scope>NUCLEOTIDE SEQUENCE</scope>
    <source>
        <strain evidence="9">KEN8</strain>
        <tissue evidence="9">Leaf</tissue>
    </source>
</reference>
<comment type="subcellular location">
    <subcellularLocation>
        <location evidence="1">Nucleus</location>
    </subcellularLocation>
</comment>
<evidence type="ECO:0000259" key="8">
    <source>
        <dbReference type="PROSITE" id="PS51184"/>
    </source>
</evidence>
<dbReference type="InterPro" id="IPR019786">
    <property type="entry name" value="Zinc_finger_PHD-type_CS"/>
</dbReference>
<dbReference type="InterPro" id="IPR019787">
    <property type="entry name" value="Znf_PHD-finger"/>
</dbReference>
<dbReference type="Gene3D" id="3.30.40.10">
    <property type="entry name" value="Zinc/RING finger domain, C3HC4 (zinc finger)"/>
    <property type="match status" value="1"/>
</dbReference>
<evidence type="ECO:0000256" key="4">
    <source>
        <dbReference type="ARBA" id="ARBA00022771"/>
    </source>
</evidence>
<keyword evidence="2" id="KW-0479">Metal-binding</keyword>
<protein>
    <submittedName>
        <fullName evidence="9">Lysine-specific demethylase 5B</fullName>
    </submittedName>
</protein>
<dbReference type="Pfam" id="PF00628">
    <property type="entry name" value="PHD"/>
    <property type="match status" value="1"/>
</dbReference>
<dbReference type="InterPro" id="IPR003347">
    <property type="entry name" value="JmjC_dom"/>
</dbReference>
<dbReference type="GO" id="GO:0005634">
    <property type="term" value="C:nucleus"/>
    <property type="evidence" value="ECO:0007669"/>
    <property type="project" value="UniProtKB-SubCell"/>
</dbReference>
<dbReference type="InterPro" id="IPR013637">
    <property type="entry name" value="Lys_sp_deMease-like_dom"/>
</dbReference>
<dbReference type="InterPro" id="IPR013083">
    <property type="entry name" value="Znf_RING/FYVE/PHD"/>
</dbReference>
<dbReference type="GO" id="GO:0010468">
    <property type="term" value="P:regulation of gene expression"/>
    <property type="evidence" value="ECO:0007669"/>
    <property type="project" value="TreeGrafter"/>
</dbReference>
<feature type="domain" description="JmjC" evidence="8">
    <location>
        <begin position="1"/>
        <end position="136"/>
    </location>
</feature>
<name>A0AAW2QVS6_9LAMI</name>
<evidence type="ECO:0000256" key="5">
    <source>
        <dbReference type="ARBA" id="ARBA00022833"/>
    </source>
</evidence>
<evidence type="ECO:0000256" key="3">
    <source>
        <dbReference type="ARBA" id="ARBA00022737"/>
    </source>
</evidence>
<dbReference type="Gene3D" id="2.60.120.650">
    <property type="entry name" value="Cupin"/>
    <property type="match status" value="1"/>
</dbReference>
<dbReference type="PROSITE" id="PS51184">
    <property type="entry name" value="JMJC"/>
    <property type="match status" value="1"/>
</dbReference>
<dbReference type="InterPro" id="IPR001965">
    <property type="entry name" value="Znf_PHD"/>
</dbReference>
<feature type="region of interest" description="Disordered" evidence="7">
    <location>
        <begin position="1327"/>
        <end position="1360"/>
    </location>
</feature>
<keyword evidence="3" id="KW-0677">Repeat</keyword>